<reference evidence="1 2" key="1">
    <citation type="journal article" date="2015" name="Sci. Rep.">
        <title>Chromosome-level genome map provides insights into diverse defense mechanisms in the medicinal fungus Ganoderma sinense.</title>
        <authorList>
            <person name="Zhu Y."/>
            <person name="Xu J."/>
            <person name="Sun C."/>
            <person name="Zhou S."/>
            <person name="Xu H."/>
            <person name="Nelson D.R."/>
            <person name="Qian J."/>
            <person name="Song J."/>
            <person name="Luo H."/>
            <person name="Xiang L."/>
            <person name="Li Y."/>
            <person name="Xu Z."/>
            <person name="Ji A."/>
            <person name="Wang L."/>
            <person name="Lu S."/>
            <person name="Hayward A."/>
            <person name="Sun W."/>
            <person name="Li X."/>
            <person name="Schwartz D.C."/>
            <person name="Wang Y."/>
            <person name="Chen S."/>
        </authorList>
    </citation>
    <scope>NUCLEOTIDE SEQUENCE [LARGE SCALE GENOMIC DNA]</scope>
    <source>
        <strain evidence="1 2">ZZ0214-1</strain>
    </source>
</reference>
<dbReference type="OrthoDB" id="2755666at2759"/>
<evidence type="ECO:0000313" key="2">
    <source>
        <dbReference type="Proteomes" id="UP000230002"/>
    </source>
</evidence>
<keyword evidence="2" id="KW-1185">Reference proteome</keyword>
<evidence type="ECO:0008006" key="3">
    <source>
        <dbReference type="Google" id="ProtNLM"/>
    </source>
</evidence>
<dbReference type="AlphaFoldDB" id="A0A2G8S1N7"/>
<gene>
    <name evidence="1" type="ORF">GSI_10846</name>
</gene>
<dbReference type="Proteomes" id="UP000230002">
    <property type="component" value="Unassembled WGS sequence"/>
</dbReference>
<accession>A0A2G8S1N7</accession>
<evidence type="ECO:0000313" key="1">
    <source>
        <dbReference type="EMBL" id="PIL27693.1"/>
    </source>
</evidence>
<organism evidence="1 2">
    <name type="scientific">Ganoderma sinense ZZ0214-1</name>
    <dbReference type="NCBI Taxonomy" id="1077348"/>
    <lineage>
        <taxon>Eukaryota</taxon>
        <taxon>Fungi</taxon>
        <taxon>Dikarya</taxon>
        <taxon>Basidiomycota</taxon>
        <taxon>Agaricomycotina</taxon>
        <taxon>Agaricomycetes</taxon>
        <taxon>Polyporales</taxon>
        <taxon>Polyporaceae</taxon>
        <taxon>Ganoderma</taxon>
    </lineage>
</organism>
<name>A0A2G8S1N7_9APHY</name>
<proteinExistence type="predicted"/>
<protein>
    <recommendedName>
        <fullName evidence="3">F-box domain-containing protein</fullName>
    </recommendedName>
</protein>
<comment type="caution">
    <text evidence="1">The sequence shown here is derived from an EMBL/GenBank/DDBJ whole genome shotgun (WGS) entry which is preliminary data.</text>
</comment>
<dbReference type="EMBL" id="AYKW01000034">
    <property type="protein sequence ID" value="PIL27693.1"/>
    <property type="molecule type" value="Genomic_DNA"/>
</dbReference>
<sequence length="433" mass="48351">MTPEFWVDLLQNTDAPQDPYLLHIFISRTATFPYSLRLSRRGISNIQQIPHFVSRLCTLTVLLGKGVNVLLYLKILYNLEMPGLRCLQLQLTAEACRVMPRLAPLGRAPRPGNFPQLLSLITRGDFLSPILAVPTLKKLTVIGRVYSLGTLASILSHCSGNLEDLELITCHTEDVLTHDTRVSFPHLRRLLVHNYAPVWTRTFLQMVACPAKTRLYILAFESALNLALPSSSQLPSFATVSNVAVSFIVASPSNILRITGSSRSESFIHIELKGAKWGPAPSPHGASYLIPDLIRFWGAHQALTSLTLDLLHRVSVTEGDWRLLLSGFSALISLHVRIDNGRPLLRVLHKELLCPELKELTLTCNNGSGIHELFVLAVEFRAANGSRLKRLVFSRPRDDIPGQSVPWSAARIWRLMFAVETLQMKVPPFGWDV</sequence>